<name>A0A9P1H9X6_9PEZI</name>
<dbReference type="SUPFAM" id="SSF103025">
    <property type="entry name" value="Folate-binding domain"/>
    <property type="match status" value="1"/>
</dbReference>
<dbReference type="Proteomes" id="UP000838763">
    <property type="component" value="Unassembled WGS sequence"/>
</dbReference>
<dbReference type="NCBIfam" id="TIGR03317">
    <property type="entry name" value="ygfZ_signature"/>
    <property type="match status" value="1"/>
</dbReference>
<proteinExistence type="inferred from homology"/>
<comment type="subcellular location">
    <subcellularLocation>
        <location evidence="1">Mitochondrion matrix</location>
    </subcellularLocation>
</comment>
<accession>A0A9P1H9X6</accession>
<dbReference type="PANTHER" id="PTHR22602:SF0">
    <property type="entry name" value="TRANSFERASE CAF17, MITOCHONDRIAL-RELATED"/>
    <property type="match status" value="1"/>
</dbReference>
<dbReference type="InterPro" id="IPR017703">
    <property type="entry name" value="YgfZ/GCV_T_CS"/>
</dbReference>
<dbReference type="GO" id="GO:0005759">
    <property type="term" value="C:mitochondrial matrix"/>
    <property type="evidence" value="ECO:0007669"/>
    <property type="project" value="UniProtKB-SubCell"/>
</dbReference>
<reference evidence="6" key="1">
    <citation type="submission" date="2022-11" db="EMBL/GenBank/DDBJ databases">
        <authorList>
            <person name="Scott C."/>
            <person name="Bruce N."/>
        </authorList>
    </citation>
    <scope>NUCLEOTIDE SEQUENCE</scope>
</reference>
<keyword evidence="3" id="KW-0496">Mitochondrion</keyword>
<dbReference type="EMBL" id="CALLCH030000017">
    <property type="protein sequence ID" value="CAI4217859.1"/>
    <property type="molecule type" value="Genomic_DNA"/>
</dbReference>
<evidence type="ECO:0000256" key="2">
    <source>
        <dbReference type="ARBA" id="ARBA00022946"/>
    </source>
</evidence>
<sequence>MSRRAMVSAGVIGYDVDRHPNARRQAHPRDGPVYSGLFTPQGRVQNDLLVYPRPAQDATQANPDYLVEVDGNEAAKLMKRFKFYKLRAKFAMRLVEPDELAVHHLWDDAGTQAIHRSGVPVAGQGDSLPAVDLQEVSEDSYRLRRYLYGIAEGQDEIPIEHALPLEYNMELLGGIDFNKGCYVGQELQARTKYLGIVHKRVLPCMLYDGPAPPEVLEYRPDASVSAADAPGDSSISRILKEGEKPSRRDRKPGKWIAGVGNIGLAVCRLSVMTDVVPRTPRYAGKFYLYAGYRIQD</sequence>
<protein>
    <recommendedName>
        <fullName evidence="5">Iron-sulfur cluster assembly factor IBA57 homolog, mitochondrial</fullName>
    </recommendedName>
</protein>
<dbReference type="GO" id="GO:0016226">
    <property type="term" value="P:iron-sulfur cluster assembly"/>
    <property type="evidence" value="ECO:0007669"/>
    <property type="project" value="TreeGrafter"/>
</dbReference>
<dbReference type="InterPro" id="IPR045179">
    <property type="entry name" value="YgfZ/GcvT"/>
</dbReference>
<dbReference type="InterPro" id="IPR027266">
    <property type="entry name" value="TrmE/GcvT-like"/>
</dbReference>
<keyword evidence="2" id="KW-0809">Transit peptide</keyword>
<keyword evidence="7" id="KW-1185">Reference proteome</keyword>
<evidence type="ECO:0000256" key="1">
    <source>
        <dbReference type="ARBA" id="ARBA00004305"/>
    </source>
</evidence>
<gene>
    <name evidence="6" type="ORF">PPNO1_LOCUS7458</name>
</gene>
<dbReference type="Gene3D" id="3.30.1360.120">
    <property type="entry name" value="Probable tRNA modification gtpase trme, domain 1"/>
    <property type="match status" value="1"/>
</dbReference>
<evidence type="ECO:0000256" key="5">
    <source>
        <dbReference type="ARBA" id="ARBA00093637"/>
    </source>
</evidence>
<comment type="similarity">
    <text evidence="4">Belongs to the GcvT family. CAF17/IBA57 subfamily.</text>
</comment>
<organism evidence="6 7">
    <name type="scientific">Parascedosporium putredinis</name>
    <dbReference type="NCBI Taxonomy" id="1442378"/>
    <lineage>
        <taxon>Eukaryota</taxon>
        <taxon>Fungi</taxon>
        <taxon>Dikarya</taxon>
        <taxon>Ascomycota</taxon>
        <taxon>Pezizomycotina</taxon>
        <taxon>Sordariomycetes</taxon>
        <taxon>Hypocreomycetidae</taxon>
        <taxon>Microascales</taxon>
        <taxon>Microascaceae</taxon>
        <taxon>Parascedosporium</taxon>
    </lineage>
</organism>
<dbReference type="OrthoDB" id="191995at2759"/>
<evidence type="ECO:0000256" key="3">
    <source>
        <dbReference type="ARBA" id="ARBA00023128"/>
    </source>
</evidence>
<evidence type="ECO:0000313" key="6">
    <source>
        <dbReference type="EMBL" id="CAI4217859.1"/>
    </source>
</evidence>
<dbReference type="AlphaFoldDB" id="A0A9P1H9X6"/>
<evidence type="ECO:0000256" key="4">
    <source>
        <dbReference type="ARBA" id="ARBA00093447"/>
    </source>
</evidence>
<comment type="caution">
    <text evidence="6">The sequence shown here is derived from an EMBL/GenBank/DDBJ whole genome shotgun (WGS) entry which is preliminary data.</text>
</comment>
<dbReference type="PANTHER" id="PTHR22602">
    <property type="entry name" value="TRANSFERASE CAF17, MITOCHONDRIAL-RELATED"/>
    <property type="match status" value="1"/>
</dbReference>
<evidence type="ECO:0000313" key="7">
    <source>
        <dbReference type="Proteomes" id="UP000838763"/>
    </source>
</evidence>